<dbReference type="RefSeq" id="WP_195169311.1">
    <property type="nucleotide sequence ID" value="NZ_CP062983.1"/>
</dbReference>
<proteinExistence type="inferred from homology"/>
<dbReference type="Gene3D" id="3.40.190.10">
    <property type="entry name" value="Periplasmic binding protein-like II"/>
    <property type="match status" value="1"/>
</dbReference>
<dbReference type="PANTHER" id="PTHR30290:SF10">
    <property type="entry name" value="PERIPLASMIC OLIGOPEPTIDE-BINDING PROTEIN-RELATED"/>
    <property type="match status" value="1"/>
</dbReference>
<keyword evidence="4" id="KW-0732">Signal</keyword>
<keyword evidence="3" id="KW-0813">Transport</keyword>
<evidence type="ECO:0000256" key="3">
    <source>
        <dbReference type="ARBA" id="ARBA00022448"/>
    </source>
</evidence>
<dbReference type="InterPro" id="IPR000914">
    <property type="entry name" value="SBP_5_dom"/>
</dbReference>
<gene>
    <name evidence="6" type="ORF">G4Y79_16175</name>
</gene>
<comment type="similarity">
    <text evidence="2">Belongs to the bacterial solute-binding protein 5 family.</text>
</comment>
<dbReference type="PROSITE" id="PS51257">
    <property type="entry name" value="PROKAR_LIPOPROTEIN"/>
    <property type="match status" value="1"/>
</dbReference>
<reference evidence="6 7" key="1">
    <citation type="submission" date="2020-02" db="EMBL/GenBank/DDBJ databases">
        <authorList>
            <person name="Zheng R.K."/>
            <person name="Sun C.M."/>
        </authorList>
    </citation>
    <scope>NUCLEOTIDE SEQUENCE [LARGE SCALE GENOMIC DNA]</scope>
    <source>
        <strain evidence="7">rifampicinis</strain>
    </source>
</reference>
<dbReference type="Gene3D" id="3.10.105.10">
    <property type="entry name" value="Dipeptide-binding Protein, Domain 3"/>
    <property type="match status" value="1"/>
</dbReference>
<dbReference type="InterPro" id="IPR030678">
    <property type="entry name" value="Peptide/Ni-bd"/>
</dbReference>
<evidence type="ECO:0000256" key="4">
    <source>
        <dbReference type="ARBA" id="ARBA00022729"/>
    </source>
</evidence>
<dbReference type="PANTHER" id="PTHR30290">
    <property type="entry name" value="PERIPLASMIC BINDING COMPONENT OF ABC TRANSPORTER"/>
    <property type="match status" value="1"/>
</dbReference>
<evidence type="ECO:0000259" key="5">
    <source>
        <dbReference type="Pfam" id="PF00496"/>
    </source>
</evidence>
<feature type="domain" description="Solute-binding protein family 5" evidence="5">
    <location>
        <begin position="72"/>
        <end position="455"/>
    </location>
</feature>
<evidence type="ECO:0000256" key="1">
    <source>
        <dbReference type="ARBA" id="ARBA00004196"/>
    </source>
</evidence>
<dbReference type="InterPro" id="IPR039424">
    <property type="entry name" value="SBP_5"/>
</dbReference>
<dbReference type="GO" id="GO:0042597">
    <property type="term" value="C:periplasmic space"/>
    <property type="evidence" value="ECO:0007669"/>
    <property type="project" value="UniProtKB-ARBA"/>
</dbReference>
<dbReference type="PIRSF" id="PIRSF002741">
    <property type="entry name" value="MppA"/>
    <property type="match status" value="1"/>
</dbReference>
<accession>A0A7S8IDW5</accession>
<dbReference type="AlphaFoldDB" id="A0A7S8IDW5"/>
<name>A0A7S8IDW5_9CHLR</name>
<dbReference type="EMBL" id="CP062983">
    <property type="protein sequence ID" value="QPC81238.1"/>
    <property type="molecule type" value="Genomic_DNA"/>
</dbReference>
<dbReference type="Pfam" id="PF00496">
    <property type="entry name" value="SBP_bac_5"/>
    <property type="match status" value="1"/>
</dbReference>
<dbReference type="GO" id="GO:0015833">
    <property type="term" value="P:peptide transport"/>
    <property type="evidence" value="ECO:0007669"/>
    <property type="project" value="TreeGrafter"/>
</dbReference>
<dbReference type="GO" id="GO:1904680">
    <property type="term" value="F:peptide transmembrane transporter activity"/>
    <property type="evidence" value="ECO:0007669"/>
    <property type="project" value="TreeGrafter"/>
</dbReference>
<dbReference type="GO" id="GO:0030313">
    <property type="term" value="C:cell envelope"/>
    <property type="evidence" value="ECO:0007669"/>
    <property type="project" value="UniProtKB-SubCell"/>
</dbReference>
<protein>
    <recommendedName>
        <fullName evidence="5">Solute-binding protein family 5 domain-containing protein</fullName>
    </recommendedName>
</protein>
<evidence type="ECO:0000313" key="6">
    <source>
        <dbReference type="EMBL" id="QPC81238.1"/>
    </source>
</evidence>
<sequence>MRKSAIATLVFVIFVVTGCGSTPVEDTPNRLIYGLTLQVSGIDPHINQSTELGIVLRQVYDTLVYRDPQTNEFVPGLAQSWDISEDGLIYTFHLRQDVTFHDGTPLDAESVRFNLDRVTYSETLSQRARGLLGPLAGYRVVDDYTIELQLSQPYQPLMDGLAQVYLGIASPAALATVNALPGGEEYNRLLYQYHQIGTGPFRFVEYIPGDHITIERYEDYAWGPSFYEMPEENAVDIIEYRFFEDPPTRSVALESGDADIMGELLPTDARGFANSDAVQLDPVAVPGQPLQFYMNTQVAPTDDLAVRQALLYATNRSGIIESVFQGFSPVAWGPVSANSLYYNAGVRGVYDYNPAQATQLLTSSGYADSDGDGILERDGEPLQITVIQPPWGHVPEVMQLLRDQWAAVGIQTVIEPVPGYTGLDEAVSEGNYNLVSFDTFGLEPSYLLDRFLGTSELNWTGYSDSNLDSALLQAVQSTDAEDRRIQYGTAQAIIMQQALILPIRDYVNLNAHRSQVSGLMFDPYGWFPLMNNVAIVPSE</sequence>
<organism evidence="6 7">
    <name type="scientific">Phototrophicus methaneseepsis</name>
    <dbReference type="NCBI Taxonomy" id="2710758"/>
    <lineage>
        <taxon>Bacteria</taxon>
        <taxon>Bacillati</taxon>
        <taxon>Chloroflexota</taxon>
        <taxon>Candidatus Thermofontia</taxon>
        <taxon>Phototrophicales</taxon>
        <taxon>Phototrophicaceae</taxon>
        <taxon>Phototrophicus</taxon>
    </lineage>
</organism>
<dbReference type="Proteomes" id="UP000594468">
    <property type="component" value="Chromosome"/>
</dbReference>
<evidence type="ECO:0000313" key="7">
    <source>
        <dbReference type="Proteomes" id="UP000594468"/>
    </source>
</evidence>
<dbReference type="GO" id="GO:0043190">
    <property type="term" value="C:ATP-binding cassette (ABC) transporter complex"/>
    <property type="evidence" value="ECO:0007669"/>
    <property type="project" value="InterPro"/>
</dbReference>
<dbReference type="SUPFAM" id="SSF53850">
    <property type="entry name" value="Periplasmic binding protein-like II"/>
    <property type="match status" value="1"/>
</dbReference>
<evidence type="ECO:0000256" key="2">
    <source>
        <dbReference type="ARBA" id="ARBA00005695"/>
    </source>
</evidence>
<dbReference type="KEGG" id="pmet:G4Y79_16175"/>
<comment type="subcellular location">
    <subcellularLocation>
        <location evidence="1">Cell envelope</location>
    </subcellularLocation>
</comment>
<keyword evidence="7" id="KW-1185">Reference proteome</keyword>